<proteinExistence type="predicted"/>
<evidence type="ECO:0000313" key="4">
    <source>
        <dbReference type="Proteomes" id="UP000433309"/>
    </source>
</evidence>
<dbReference type="Pfam" id="PF00990">
    <property type="entry name" value="GGDEF"/>
    <property type="match status" value="1"/>
</dbReference>
<feature type="transmembrane region" description="Helical" evidence="1">
    <location>
        <begin position="36"/>
        <end position="55"/>
    </location>
</feature>
<dbReference type="Proteomes" id="UP000433309">
    <property type="component" value="Unassembled WGS sequence"/>
</dbReference>
<feature type="transmembrane region" description="Helical" evidence="1">
    <location>
        <begin position="149"/>
        <end position="171"/>
    </location>
</feature>
<dbReference type="FunFam" id="3.30.70.270:FF:000001">
    <property type="entry name" value="Diguanylate cyclase domain protein"/>
    <property type="match status" value="1"/>
</dbReference>
<dbReference type="InterPro" id="IPR052163">
    <property type="entry name" value="DGC-Regulatory_Protein"/>
</dbReference>
<sequence length="390" mass="43581">MSFEIVHTFGFTVYFVFLLFFVWVSRFEKTSPGAGWWALAICFALLARLLLFLILPSNNTHPATFAYAFFIVLEKPFLLTGLARFLRLQIRERWFWLAAAVAELWIILAWSTDAPPLLRSIGYTIVNAGFQFYIAWLAWRHRREVPGGVLMLTAAASLALGLHWLLAPYIIALEPAWFRNGFVLGSMLVLIKYSSLLAALLLRFQQRLVDAEAKAMGMAFLDPLTGLKNKRYMETLFDHALLLATRPHQLVAVFYIDLDNFKPINDNAGHAVGDEVLKTVATRLQSHTRSTDICARVGGDEFIVIGTQLEDAEQAYDIARKLLGQLTTQIPVSGASYALGASIGISLYPKHGTSLTELIERADRAMYQVKRNGKGGYVIYDTRAPGADAA</sequence>
<keyword evidence="1" id="KW-0472">Membrane</keyword>
<dbReference type="InterPro" id="IPR043128">
    <property type="entry name" value="Rev_trsase/Diguanyl_cyclase"/>
</dbReference>
<dbReference type="RefSeq" id="WP_154382022.1">
    <property type="nucleotide sequence ID" value="NZ_WKJK01000017.1"/>
</dbReference>
<dbReference type="PANTHER" id="PTHR46663">
    <property type="entry name" value="DIGUANYLATE CYCLASE DGCT-RELATED"/>
    <property type="match status" value="1"/>
</dbReference>
<keyword evidence="4" id="KW-1185">Reference proteome</keyword>
<dbReference type="GO" id="GO:0003824">
    <property type="term" value="F:catalytic activity"/>
    <property type="evidence" value="ECO:0007669"/>
    <property type="project" value="UniProtKB-ARBA"/>
</dbReference>
<dbReference type="EMBL" id="WKJK01000017">
    <property type="protein sequence ID" value="MRW93532.1"/>
    <property type="molecule type" value="Genomic_DNA"/>
</dbReference>
<keyword evidence="1" id="KW-1133">Transmembrane helix</keyword>
<dbReference type="Gene3D" id="3.30.70.270">
    <property type="match status" value="1"/>
</dbReference>
<accession>A0A6I2L7B0</accession>
<organism evidence="3 4">
    <name type="scientific">Duganella guangzhouensis</name>
    <dbReference type="NCBI Taxonomy" id="2666084"/>
    <lineage>
        <taxon>Bacteria</taxon>
        <taxon>Pseudomonadati</taxon>
        <taxon>Pseudomonadota</taxon>
        <taxon>Betaproteobacteria</taxon>
        <taxon>Burkholderiales</taxon>
        <taxon>Oxalobacteraceae</taxon>
        <taxon>Telluria group</taxon>
        <taxon>Duganella</taxon>
    </lineage>
</organism>
<protein>
    <submittedName>
        <fullName evidence="3">Diguanylate cyclase</fullName>
    </submittedName>
</protein>
<reference evidence="3 4" key="1">
    <citation type="submission" date="2019-11" db="EMBL/GenBank/DDBJ databases">
        <title>Novel species isolated from a subtropical stream in China.</title>
        <authorList>
            <person name="Lu H."/>
        </authorList>
    </citation>
    <scope>NUCLEOTIDE SEQUENCE [LARGE SCALE GENOMIC DNA]</scope>
    <source>
        <strain evidence="3 4">FT80W</strain>
    </source>
</reference>
<feature type="transmembrane region" description="Helical" evidence="1">
    <location>
        <begin position="93"/>
        <end position="111"/>
    </location>
</feature>
<feature type="domain" description="GGDEF" evidence="2">
    <location>
        <begin position="249"/>
        <end position="382"/>
    </location>
</feature>
<keyword evidence="1" id="KW-0812">Transmembrane</keyword>
<dbReference type="PROSITE" id="PS50887">
    <property type="entry name" value="GGDEF"/>
    <property type="match status" value="1"/>
</dbReference>
<name>A0A6I2L7B0_9BURK</name>
<feature type="transmembrane region" description="Helical" evidence="1">
    <location>
        <begin position="117"/>
        <end position="137"/>
    </location>
</feature>
<dbReference type="AlphaFoldDB" id="A0A6I2L7B0"/>
<feature type="transmembrane region" description="Helical" evidence="1">
    <location>
        <begin position="183"/>
        <end position="204"/>
    </location>
</feature>
<dbReference type="PANTHER" id="PTHR46663:SF2">
    <property type="entry name" value="GGDEF DOMAIN-CONTAINING PROTEIN"/>
    <property type="match status" value="1"/>
</dbReference>
<feature type="transmembrane region" description="Helical" evidence="1">
    <location>
        <begin position="67"/>
        <end position="86"/>
    </location>
</feature>
<comment type="caution">
    <text evidence="3">The sequence shown here is derived from an EMBL/GenBank/DDBJ whole genome shotgun (WGS) entry which is preliminary data.</text>
</comment>
<dbReference type="InterPro" id="IPR000160">
    <property type="entry name" value="GGDEF_dom"/>
</dbReference>
<dbReference type="NCBIfam" id="TIGR00254">
    <property type="entry name" value="GGDEF"/>
    <property type="match status" value="1"/>
</dbReference>
<feature type="transmembrane region" description="Helical" evidence="1">
    <location>
        <begin position="6"/>
        <end position="24"/>
    </location>
</feature>
<dbReference type="SUPFAM" id="SSF55073">
    <property type="entry name" value="Nucleotide cyclase"/>
    <property type="match status" value="1"/>
</dbReference>
<dbReference type="CDD" id="cd01949">
    <property type="entry name" value="GGDEF"/>
    <property type="match status" value="1"/>
</dbReference>
<evidence type="ECO:0000256" key="1">
    <source>
        <dbReference type="SAM" id="Phobius"/>
    </source>
</evidence>
<dbReference type="SMART" id="SM00267">
    <property type="entry name" value="GGDEF"/>
    <property type="match status" value="1"/>
</dbReference>
<evidence type="ECO:0000259" key="2">
    <source>
        <dbReference type="PROSITE" id="PS50887"/>
    </source>
</evidence>
<dbReference type="InterPro" id="IPR029787">
    <property type="entry name" value="Nucleotide_cyclase"/>
</dbReference>
<gene>
    <name evidence="3" type="ORF">GJ699_26425</name>
</gene>
<evidence type="ECO:0000313" key="3">
    <source>
        <dbReference type="EMBL" id="MRW93532.1"/>
    </source>
</evidence>